<organism evidence="2">
    <name type="scientific">Acerihabitans sp. KWT182</name>
    <dbReference type="NCBI Taxonomy" id="3157919"/>
    <lineage>
        <taxon>Bacteria</taxon>
        <taxon>Pseudomonadati</taxon>
        <taxon>Pseudomonadota</taxon>
        <taxon>Gammaproteobacteria</taxon>
        <taxon>Enterobacterales</taxon>
        <taxon>Pectobacteriaceae</taxon>
        <taxon>Acerihabitans</taxon>
    </lineage>
</organism>
<keyword evidence="1" id="KW-1133">Transmembrane helix</keyword>
<evidence type="ECO:0000313" key="2">
    <source>
        <dbReference type="EMBL" id="XBS68487.1"/>
    </source>
</evidence>
<keyword evidence="1" id="KW-0472">Membrane</keyword>
<proteinExistence type="predicted"/>
<accession>A0AAU7Q6X1</accession>
<dbReference type="EMBL" id="CP157947">
    <property type="protein sequence ID" value="XBS68487.1"/>
    <property type="molecule type" value="Genomic_DNA"/>
</dbReference>
<dbReference type="NCBIfam" id="TIGR03493">
    <property type="entry name" value="cellullose_BcsF"/>
    <property type="match status" value="1"/>
</dbReference>
<dbReference type="InterPro" id="IPR019995">
    <property type="entry name" value="Cellulose_BcsF/YhjT"/>
</dbReference>
<keyword evidence="1" id="KW-0812">Transmembrane</keyword>
<reference evidence="2" key="1">
    <citation type="submission" date="2024-06" db="EMBL/GenBank/DDBJ databases">
        <authorList>
            <person name="Coelho C."/>
            <person name="Bento M."/>
            <person name="Garcia E."/>
            <person name="Camelo A."/>
            <person name="Brandao I."/>
            <person name="Espirito Santo C."/>
            <person name="Trovao J."/>
            <person name="Verissimo A."/>
            <person name="Costa J."/>
            <person name="Tiago I."/>
        </authorList>
    </citation>
    <scope>NUCLEOTIDE SEQUENCE</scope>
    <source>
        <strain evidence="2">KWT182</strain>
    </source>
</reference>
<sequence length="68" mass="8285">MNLDDILQLVLLCAVIFFPLGYLFHRRFPFWLPTLQSYFLSPRYLKSAGIWTRKDLRQVKRRQHESDE</sequence>
<dbReference type="AlphaFoldDB" id="A0AAU7Q6X1"/>
<evidence type="ECO:0000256" key="1">
    <source>
        <dbReference type="SAM" id="Phobius"/>
    </source>
</evidence>
<dbReference type="Pfam" id="PF11120">
    <property type="entry name" value="CBP_BcsF"/>
    <property type="match status" value="1"/>
</dbReference>
<name>A0AAU7Q6X1_9GAMM</name>
<protein>
    <submittedName>
        <fullName evidence="2">Cellulose biosynthesis protein BcsF</fullName>
    </submittedName>
</protein>
<gene>
    <name evidence="2" type="primary">bcsF</name>
    <name evidence="2" type="ORF">ABK905_17495</name>
</gene>
<feature type="transmembrane region" description="Helical" evidence="1">
    <location>
        <begin position="6"/>
        <end position="24"/>
    </location>
</feature>